<evidence type="ECO:0000313" key="1">
    <source>
        <dbReference type="EMBL" id="BAI69232.1"/>
    </source>
</evidence>
<name>D3DHD0_HYDTT</name>
<dbReference type="Proteomes" id="UP000002574">
    <property type="component" value="Chromosome"/>
</dbReference>
<dbReference type="KEGG" id="hte:Hydth_0773"/>
<protein>
    <submittedName>
        <fullName evidence="1">Uncharacterized protein</fullName>
    </submittedName>
</protein>
<accession>D3DHD0</accession>
<evidence type="ECO:0000313" key="2">
    <source>
        <dbReference type="Proteomes" id="UP000002574"/>
    </source>
</evidence>
<dbReference type="STRING" id="608538.HTH_0772"/>
<proteinExistence type="predicted"/>
<dbReference type="KEGG" id="hth:HTH_0772"/>
<dbReference type="OrthoDB" id="14317at2"/>
<gene>
    <name evidence="1" type="ordered locus">HTH_0772</name>
</gene>
<organism evidence="1 2">
    <name type="scientific">Hydrogenobacter thermophilus (strain DSM 6534 / IAM 12695 / TK-6)</name>
    <dbReference type="NCBI Taxonomy" id="608538"/>
    <lineage>
        <taxon>Bacteria</taxon>
        <taxon>Pseudomonadati</taxon>
        <taxon>Aquificota</taxon>
        <taxon>Aquificia</taxon>
        <taxon>Aquificales</taxon>
        <taxon>Aquificaceae</taxon>
        <taxon>Hydrogenobacter</taxon>
    </lineage>
</organism>
<keyword evidence="2" id="KW-1185">Reference proteome</keyword>
<dbReference type="EMBL" id="AP011112">
    <property type="protein sequence ID" value="BAI69232.1"/>
    <property type="molecule type" value="Genomic_DNA"/>
</dbReference>
<dbReference type="AlphaFoldDB" id="D3DHD0"/>
<sequence length="180" mass="21869">MSYYKELKDGILSLKDVFFLSPREIWFLKFLEDAQYPLQVVKEGINEFYRAVPPEKRSKTPLFFAFENIKKAYHRYTLQQGRSVKIDWLKTYEEKLKQVRRFLEDIKLKEPKTPEEAEENLKLVESMITKKLWDSLKKEEKAKILKKYSQFKENDELFKLMIKHEIMKMFNLRPLSIYVL</sequence>
<reference evidence="1 2" key="1">
    <citation type="journal article" date="2010" name="J. Bacteriol.">
        <title>Complete genome sequence of the thermophilic, obligately chemolithoautotrophic hydrogen-oxidizing bacterium Hydrogenobacter thermophilus TK-6.</title>
        <authorList>
            <person name="Arai H."/>
            <person name="Kanbe H."/>
            <person name="Ishii M."/>
            <person name="Igarashi Y."/>
        </authorList>
    </citation>
    <scope>NUCLEOTIDE SEQUENCE [LARGE SCALE GENOMIC DNA]</scope>
    <source>
        <strain evidence="2">DSM 6534 / IAM 12695 / TK-6 [Tokyo]</strain>
    </source>
</reference>
<dbReference type="RefSeq" id="WP_012963413.1">
    <property type="nucleotide sequence ID" value="NC_013799.1"/>
</dbReference>